<protein>
    <submittedName>
        <fullName evidence="2">Transmembrane domain-containing protein</fullName>
    </submittedName>
</protein>
<dbReference type="Proteomes" id="UP000270547">
    <property type="component" value="Segment"/>
</dbReference>
<keyword evidence="1" id="KW-0472">Membrane</keyword>
<evidence type="ECO:0000313" key="2">
    <source>
        <dbReference type="EMBL" id="SPN78866.1"/>
    </source>
</evidence>
<organism evidence="2">
    <name type="scientific">Cedratvirus Zaza IHUMI</name>
    <dbReference type="NCBI Taxonomy" id="2126979"/>
    <lineage>
        <taxon>Viruses</taxon>
        <taxon>Pithoviruses</taxon>
    </lineage>
</organism>
<sequence>MAYELERLFLITLSLVGALFGAKAFSLLSWITGADPSLSIIGGVAGIFSAYFLFFVRGGATWLVTEVMWW</sequence>
<reference evidence="2" key="1">
    <citation type="submission" date="2018-03" db="EMBL/GenBank/DDBJ databases">
        <authorList>
            <consortium name="Urmite Genomes"/>
        </authorList>
    </citation>
    <scope>NUCLEOTIDE SEQUENCE [LARGE SCALE GENOMIC DNA]</scope>
    <source>
        <strain evidence="2">IHUMI-S29</strain>
    </source>
</reference>
<proteinExistence type="predicted"/>
<gene>
    <name evidence="2" type="ORF">ZAZAV_50</name>
</gene>
<name>A0A2R8FD63_9VIRU</name>
<evidence type="ECO:0000256" key="1">
    <source>
        <dbReference type="SAM" id="Phobius"/>
    </source>
</evidence>
<keyword evidence="1" id="KW-1133">Transmembrane helix</keyword>
<feature type="transmembrane region" description="Helical" evidence="1">
    <location>
        <begin position="40"/>
        <end position="64"/>
    </location>
</feature>
<dbReference type="EMBL" id="LT994652">
    <property type="protein sequence ID" value="SPN78866.1"/>
    <property type="molecule type" value="Genomic_DNA"/>
</dbReference>
<accession>A0A2R8FD63</accession>
<keyword evidence="1 2" id="KW-0812">Transmembrane</keyword>